<dbReference type="RefSeq" id="XP_022392952.1">
    <property type="nucleotide sequence ID" value="XM_022531261.1"/>
</dbReference>
<organism evidence="1 2">
    <name type="scientific">Aspergillus bombycis</name>
    <dbReference type="NCBI Taxonomy" id="109264"/>
    <lineage>
        <taxon>Eukaryota</taxon>
        <taxon>Fungi</taxon>
        <taxon>Dikarya</taxon>
        <taxon>Ascomycota</taxon>
        <taxon>Pezizomycotina</taxon>
        <taxon>Eurotiomycetes</taxon>
        <taxon>Eurotiomycetidae</taxon>
        <taxon>Eurotiales</taxon>
        <taxon>Aspergillaceae</taxon>
        <taxon>Aspergillus</taxon>
    </lineage>
</organism>
<dbReference type="GeneID" id="34447521"/>
<dbReference type="AlphaFoldDB" id="A0A1F8AD04"/>
<dbReference type="InterPro" id="IPR036188">
    <property type="entry name" value="FAD/NAD-bd_sf"/>
</dbReference>
<comment type="caution">
    <text evidence="1">The sequence shown here is derived from an EMBL/GenBank/DDBJ whole genome shotgun (WGS) entry which is preliminary data.</text>
</comment>
<accession>A0A1F8AD04</accession>
<gene>
    <name evidence="1" type="ORF">ABOM_004131</name>
</gene>
<name>A0A1F8AD04_9EURO</name>
<keyword evidence="2" id="KW-1185">Reference proteome</keyword>
<dbReference type="EMBL" id="LYCR01000010">
    <property type="protein sequence ID" value="OGM49235.1"/>
    <property type="molecule type" value="Genomic_DNA"/>
</dbReference>
<dbReference type="Gene3D" id="3.50.50.60">
    <property type="entry name" value="FAD/NAD(P)-binding domain"/>
    <property type="match status" value="1"/>
</dbReference>
<dbReference type="STRING" id="109264.A0A1F8AD04"/>
<dbReference type="Proteomes" id="UP000179179">
    <property type="component" value="Unassembled WGS sequence"/>
</dbReference>
<protein>
    <submittedName>
        <fullName evidence="1">Uncharacterized protein</fullName>
    </submittedName>
</protein>
<dbReference type="OrthoDB" id="38045at2759"/>
<reference evidence="1 2" key="1">
    <citation type="journal article" date="2016" name="Genome Biol. Evol.">
        <title>Draft genome sequence of an aflatoxigenic Aspergillus species, A. bombycis.</title>
        <authorList>
            <person name="Moore G.G."/>
            <person name="Mack B.M."/>
            <person name="Beltz S.B."/>
            <person name="Gilbert M.K."/>
        </authorList>
    </citation>
    <scope>NUCLEOTIDE SEQUENCE [LARGE SCALE GENOMIC DNA]</scope>
    <source>
        <strain evidence="2">NRRL 26010</strain>
    </source>
</reference>
<evidence type="ECO:0000313" key="1">
    <source>
        <dbReference type="EMBL" id="OGM49235.1"/>
    </source>
</evidence>
<proteinExistence type="predicted"/>
<sequence length="174" mass="19412">MSQQSHLCCLGGVGTPPSDKPKNFDELNISNVGENWDEVFTLSYNFRVWVITDSRGDWKLWPQGYFLCPSIWIAVANKLAKEKTCLGEHGAVVKVDANAKEVSKSFYKSVNHKILAGGIWGLENTNLSKPNDEIVSTYVHRFDHGYPTSPGAQRALTDILHTTSNRRPFCLEAA</sequence>
<evidence type="ECO:0000313" key="2">
    <source>
        <dbReference type="Proteomes" id="UP000179179"/>
    </source>
</evidence>